<dbReference type="PATRIC" id="fig|47885.6.peg.356"/>
<dbReference type="Pfam" id="PF10975">
    <property type="entry name" value="DUF2802"/>
    <property type="match status" value="1"/>
</dbReference>
<dbReference type="EMBL" id="FMWB01000008">
    <property type="protein sequence ID" value="SCZ42204.1"/>
    <property type="molecule type" value="Genomic_DNA"/>
</dbReference>
<name>A0A0D7FIK9_9PSED</name>
<dbReference type="OrthoDB" id="7068231at2"/>
<sequence>MLVGLILLSVALGLACAGLGGCCWLLWQRQQQQAAKLAEREALVDKRMQILLKRLETYQAGQVRMGEQVQGLAKVVAPLPDRLTQIEQSDPTSLSFSQAARLVGLGASADDLTQACGLSQAEAELVARLHRQRQQRSG</sequence>
<evidence type="ECO:0000313" key="1">
    <source>
        <dbReference type="EMBL" id="OAN28268.1"/>
    </source>
</evidence>
<dbReference type="Proteomes" id="UP000189310">
    <property type="component" value="Unassembled WGS sequence"/>
</dbReference>
<protein>
    <submittedName>
        <fullName evidence="1">Chemotaxis protein</fullName>
    </submittedName>
</protein>
<dbReference type="EMBL" id="LWCR01000023">
    <property type="protein sequence ID" value="OAN28268.1"/>
    <property type="molecule type" value="Genomic_DNA"/>
</dbReference>
<accession>A0A1G5NY73</accession>
<dbReference type="RefSeq" id="WP_007160356.1">
    <property type="nucleotide sequence ID" value="NZ_CP044074.1"/>
</dbReference>
<evidence type="ECO:0000313" key="3">
    <source>
        <dbReference type="EMBL" id="SCZ42204.1"/>
    </source>
</evidence>
<reference evidence="3" key="2">
    <citation type="submission" date="2016-10" db="EMBL/GenBank/DDBJ databases">
        <authorList>
            <person name="Varghese N."/>
            <person name="Submissions S."/>
        </authorList>
    </citation>
    <scope>NUCLEOTIDE SEQUENCE</scope>
    <source>
        <strain evidence="3">DSM 15758</strain>
    </source>
</reference>
<organism evidence="1 4">
    <name type="scientific">Pseudomonas oryzihabitans</name>
    <dbReference type="NCBI Taxonomy" id="47885"/>
    <lineage>
        <taxon>Bacteria</taxon>
        <taxon>Pseudomonadati</taxon>
        <taxon>Pseudomonadota</taxon>
        <taxon>Gammaproteobacteria</taxon>
        <taxon>Pseudomonadales</taxon>
        <taxon>Pseudomonadaceae</taxon>
        <taxon>Pseudomonas</taxon>
    </lineage>
</organism>
<proteinExistence type="predicted"/>
<evidence type="ECO:0000313" key="2">
    <source>
        <dbReference type="EMBL" id="ONN69766.1"/>
    </source>
</evidence>
<dbReference type="eggNOG" id="ENOG5033IPS">
    <property type="taxonomic scope" value="Bacteria"/>
</dbReference>
<dbReference type="EMBL" id="MTLN01000008">
    <property type="protein sequence ID" value="ONN69766.1"/>
    <property type="molecule type" value="Genomic_DNA"/>
</dbReference>
<dbReference type="GeneID" id="57558273"/>
<comment type="caution">
    <text evidence="1">The sequence shown here is derived from an EMBL/GenBank/DDBJ whole genome shotgun (WGS) entry which is preliminary data.</text>
</comment>
<dbReference type="Proteomes" id="UP000078356">
    <property type="component" value="Unassembled WGS sequence"/>
</dbReference>
<keyword evidence="6" id="KW-1185">Reference proteome</keyword>
<dbReference type="STRING" id="237610.BJP27_06275"/>
<dbReference type="AlphaFoldDB" id="A0A0D7FIK9"/>
<accession>A0A0D7FIK9</accession>
<evidence type="ECO:0000313" key="5">
    <source>
        <dbReference type="Proteomes" id="UP000183046"/>
    </source>
</evidence>
<dbReference type="Proteomes" id="UP000183046">
    <property type="component" value="Unassembled WGS sequence"/>
</dbReference>
<evidence type="ECO:0000313" key="4">
    <source>
        <dbReference type="Proteomes" id="UP000078356"/>
    </source>
</evidence>
<evidence type="ECO:0000313" key="6">
    <source>
        <dbReference type="Proteomes" id="UP000189310"/>
    </source>
</evidence>
<reference evidence="5" key="3">
    <citation type="submission" date="2016-10" db="EMBL/GenBank/DDBJ databases">
        <authorList>
            <person name="de Groot N.N."/>
        </authorList>
    </citation>
    <scope>NUCLEOTIDE SEQUENCE [LARGE SCALE GENOMIC DNA]</scope>
    <source>
        <strain evidence="5">DSM 15758</strain>
    </source>
</reference>
<reference evidence="2 6" key="4">
    <citation type="submission" date="2017-01" db="EMBL/GenBank/DDBJ databases">
        <title>Pseudomonas psychrotolerans genome sequencing and assembly.</title>
        <authorList>
            <person name="Vyas B."/>
            <person name="Mayilraj S."/>
        </authorList>
    </citation>
    <scope>NUCLEOTIDE SEQUENCE [LARGE SCALE GENOMIC DNA]</scope>
    <source>
        <strain evidence="2 6">SDS18</strain>
    </source>
</reference>
<reference evidence="1 4" key="1">
    <citation type="submission" date="2016-04" db="EMBL/GenBank/DDBJ databases">
        <title>Draft Genome Sequences of Staphylococcus capitis Strain H36, S. capitis Strain H65, S. cohnii Strain H62, S. hominis Strain H69, Mycobacterium iranicum Strain H39, Plantibacter sp. Strain H53, Pseudomonas oryzihabitans Strain H72, and Microbacterium sp. Strain H83, isolated from residential settings.</title>
        <authorList>
            <person name="Lymperopoulou D."/>
            <person name="Adams R.I."/>
            <person name="Lindow S."/>
            <person name="Coil D.A."/>
            <person name="Jospin G."/>
            <person name="Eisen J.A."/>
        </authorList>
    </citation>
    <scope>NUCLEOTIDE SEQUENCE [LARGE SCALE GENOMIC DNA]</scope>
    <source>
        <strain evidence="1 4">H72</strain>
    </source>
</reference>
<dbReference type="InterPro" id="IPR021244">
    <property type="entry name" value="DUF2802"/>
</dbReference>
<gene>
    <name evidence="1" type="ORF">A4V15_04180</name>
    <name evidence="2" type="ORF">BVL52_15935</name>
    <name evidence="3" type="ORF">SAMN05216279_108131</name>
</gene>